<dbReference type="Proteomes" id="UP001164286">
    <property type="component" value="Unassembled WGS sequence"/>
</dbReference>
<dbReference type="EMBL" id="JAKWFO010000001">
    <property type="protein sequence ID" value="KAI9639508.1"/>
    <property type="molecule type" value="Genomic_DNA"/>
</dbReference>
<gene>
    <name evidence="1" type="ORF">MKK02DRAFT_39814</name>
</gene>
<protein>
    <submittedName>
        <fullName evidence="1">Uncharacterized protein</fullName>
    </submittedName>
</protein>
<organism evidence="1 2">
    <name type="scientific">Dioszegia hungarica</name>
    <dbReference type="NCBI Taxonomy" id="4972"/>
    <lineage>
        <taxon>Eukaryota</taxon>
        <taxon>Fungi</taxon>
        <taxon>Dikarya</taxon>
        <taxon>Basidiomycota</taxon>
        <taxon>Agaricomycotina</taxon>
        <taxon>Tremellomycetes</taxon>
        <taxon>Tremellales</taxon>
        <taxon>Bulleribasidiaceae</taxon>
        <taxon>Dioszegia</taxon>
    </lineage>
</organism>
<comment type="caution">
    <text evidence="1">The sequence shown here is derived from an EMBL/GenBank/DDBJ whole genome shotgun (WGS) entry which is preliminary data.</text>
</comment>
<dbReference type="AlphaFoldDB" id="A0AA38LY63"/>
<evidence type="ECO:0000313" key="2">
    <source>
        <dbReference type="Proteomes" id="UP001164286"/>
    </source>
</evidence>
<sequence>MGSTHAPIVDIPQELHDQIVESCDVLSISRMMATNRALRARWKLAWEPYLEEEIVVPKGYRSFPADIFTPIHRNIARYDCSRWHKLRRVSESFQRHLDLFPPVGHMRKLVVELQADCEAGWGILKRVRCPELQLNIVDELFVIATKGETEDIRLYREAYAERRPSIALWPRKFAPWGPGSPFSAVTHLALQISSNAGDHLVGILAFPMPQLVSLTVAQHWAAGYLPEYRDLVVDRVAPFPLLVGLEYLAVCGDDFSAAQILDILGGRVPHLRGLLIHLSGRVQEDDYSFDEELPSPVDKVLGILDRRYRMLGVAVYGIAAASMLSWLDTRQEYGYPVGTLERTPHLILDQSSIRTLPDREIASGSFSWDLDSLPELRFIETLTLVDLRLDIQELQRRGAETALAKICSEGELRGLFVEWPKLRTVQWTNSYAVNPFGRDPNARERDLRCCIDRPADVALGSLEPYFSDGIGGA</sequence>
<name>A0AA38LY63_9TREE</name>
<proteinExistence type="predicted"/>
<evidence type="ECO:0000313" key="1">
    <source>
        <dbReference type="EMBL" id="KAI9639508.1"/>
    </source>
</evidence>
<keyword evidence="2" id="KW-1185">Reference proteome</keyword>
<accession>A0AA38LY63</accession>
<dbReference type="RefSeq" id="XP_052949285.1">
    <property type="nucleotide sequence ID" value="XM_053090789.1"/>
</dbReference>
<reference evidence="1" key="1">
    <citation type="journal article" date="2022" name="G3 (Bethesda)">
        <title>High quality genome of the basidiomycete yeast Dioszegia hungarica PDD-24b-2 isolated from cloud water.</title>
        <authorList>
            <person name="Jarrige D."/>
            <person name="Haridas S."/>
            <person name="Bleykasten-Grosshans C."/>
            <person name="Joly M."/>
            <person name="Nadalig T."/>
            <person name="Sancelme M."/>
            <person name="Vuilleumier S."/>
            <person name="Grigoriev I.V."/>
            <person name="Amato P."/>
            <person name="Bringel F."/>
        </authorList>
    </citation>
    <scope>NUCLEOTIDE SEQUENCE</scope>
    <source>
        <strain evidence="1">PDD-24b-2</strain>
    </source>
</reference>
<dbReference type="GeneID" id="77729994"/>